<evidence type="ECO:0000256" key="1">
    <source>
        <dbReference type="SAM" id="MobiDB-lite"/>
    </source>
</evidence>
<dbReference type="PANTHER" id="PTHR12083">
    <property type="entry name" value="BIFUNCTIONAL POLYNUCLEOTIDE PHOSPHATASE/KINASE"/>
    <property type="match status" value="1"/>
</dbReference>
<dbReference type="Gene3D" id="2.40.320.10">
    <property type="entry name" value="Hypothetical Protein Pfu-838710-001"/>
    <property type="match status" value="1"/>
</dbReference>
<feature type="region of interest" description="Disordered" evidence="1">
    <location>
        <begin position="289"/>
        <end position="313"/>
    </location>
</feature>
<dbReference type="GO" id="GO:0016592">
    <property type="term" value="C:mediator complex"/>
    <property type="evidence" value="ECO:0007669"/>
    <property type="project" value="InterPro"/>
</dbReference>
<dbReference type="NCBIfam" id="TIGR01664">
    <property type="entry name" value="DNA-3'-Pase"/>
    <property type="match status" value="1"/>
</dbReference>
<dbReference type="PANTHER" id="PTHR12083:SF9">
    <property type="entry name" value="BIFUNCTIONAL POLYNUCLEOTIDE PHOSPHATASE_KINASE"/>
    <property type="match status" value="1"/>
</dbReference>
<dbReference type="FunFam" id="3.40.50.300:FF:002548">
    <property type="entry name" value="DNA kinase/phosphatase Pnk1"/>
    <property type="match status" value="1"/>
</dbReference>
<dbReference type="InterPro" id="IPR006549">
    <property type="entry name" value="HAD-SF_hydro_IIIA"/>
</dbReference>
<protein>
    <submittedName>
        <fullName evidence="2">Polynucleotide kinase 3'-phosphatase</fullName>
    </submittedName>
</protein>
<dbReference type="SUPFAM" id="SSF52540">
    <property type="entry name" value="P-loop containing nucleoside triphosphate hydrolases"/>
    <property type="match status" value="1"/>
</dbReference>
<dbReference type="STRING" id="1447883.A0A2B7Z2G0"/>
<keyword evidence="3" id="KW-1185">Reference proteome</keyword>
<keyword evidence="2" id="KW-0418">Kinase</keyword>
<evidence type="ECO:0000313" key="2">
    <source>
        <dbReference type="EMBL" id="PGH27531.1"/>
    </source>
</evidence>
<dbReference type="SUPFAM" id="SSF56784">
    <property type="entry name" value="HAD-like"/>
    <property type="match status" value="1"/>
</dbReference>
<dbReference type="EMBL" id="PDNA01000006">
    <property type="protein sequence ID" value="PGH27531.1"/>
    <property type="molecule type" value="Genomic_DNA"/>
</dbReference>
<dbReference type="Proteomes" id="UP000224634">
    <property type="component" value="Unassembled WGS sequence"/>
</dbReference>
<evidence type="ECO:0000313" key="3">
    <source>
        <dbReference type="Proteomes" id="UP000224634"/>
    </source>
</evidence>
<dbReference type="Gene3D" id="3.40.50.300">
    <property type="entry name" value="P-loop containing nucleotide triphosphate hydrolases"/>
    <property type="match status" value="1"/>
</dbReference>
<proteinExistence type="predicted"/>
<dbReference type="GO" id="GO:0046404">
    <property type="term" value="F:ATP-dependent polydeoxyribonucleotide 5'-hydroxyl-kinase activity"/>
    <property type="evidence" value="ECO:0007669"/>
    <property type="project" value="TreeGrafter"/>
</dbReference>
<reference evidence="2 3" key="1">
    <citation type="submission" date="2017-10" db="EMBL/GenBank/DDBJ databases">
        <title>Comparative genomics in systemic dimorphic fungi from Ajellomycetaceae.</title>
        <authorList>
            <person name="Munoz J.F."/>
            <person name="Mcewen J.G."/>
            <person name="Clay O.K."/>
            <person name="Cuomo C.A."/>
        </authorList>
    </citation>
    <scope>NUCLEOTIDE SEQUENCE [LARGE SCALE GENOMIC DNA]</scope>
    <source>
        <strain evidence="2 3">UAMH7299</strain>
    </source>
</reference>
<dbReference type="InterPro" id="IPR019095">
    <property type="entry name" value="Mediator_Med18"/>
</dbReference>
<name>A0A2B7Z2G0_POLH7</name>
<dbReference type="NCBIfam" id="TIGR01662">
    <property type="entry name" value="HAD-SF-IIIA"/>
    <property type="match status" value="1"/>
</dbReference>
<dbReference type="AlphaFoldDB" id="A0A2B7Z2G0"/>
<dbReference type="GO" id="GO:0006281">
    <property type="term" value="P:DNA repair"/>
    <property type="evidence" value="ECO:0007669"/>
    <property type="project" value="TreeGrafter"/>
</dbReference>
<feature type="region of interest" description="Disordered" evidence="1">
    <location>
        <begin position="89"/>
        <end position="118"/>
    </location>
</feature>
<dbReference type="Pfam" id="PF09637">
    <property type="entry name" value="Med18"/>
    <property type="match status" value="1"/>
</dbReference>
<dbReference type="Pfam" id="PF08645">
    <property type="entry name" value="PNK3P"/>
    <property type="match status" value="1"/>
</dbReference>
<dbReference type="GO" id="GO:0003690">
    <property type="term" value="F:double-stranded DNA binding"/>
    <property type="evidence" value="ECO:0007669"/>
    <property type="project" value="TreeGrafter"/>
</dbReference>
<dbReference type="InterPro" id="IPR023214">
    <property type="entry name" value="HAD_sf"/>
</dbReference>
<dbReference type="GO" id="GO:0003712">
    <property type="term" value="F:transcription coregulator activity"/>
    <property type="evidence" value="ECO:0007669"/>
    <property type="project" value="InterPro"/>
</dbReference>
<dbReference type="GO" id="GO:0046403">
    <property type="term" value="F:polynucleotide 3'-phosphatase activity"/>
    <property type="evidence" value="ECO:0007669"/>
    <property type="project" value="TreeGrafter"/>
</dbReference>
<sequence length="728" mass="81126">MHELLLFASVPAKQHDDLRQQLAGLTVMQPNHVLERHVLFKAYKKPDAMKSRPGGSQDVQPGELQKLNKMLGGVMYYLQAIGAVRPEDFGSKPASGTDATGAIDNAGNPTPAAHDGYSTAKQSWRLDFKDIPEAGARSAVTSRVVGSVEVPYGDIVATMDGWGFHYVSEYVVEGDMLVLDDTVLFLHRVLNFPPGQQGVGRPAESLPPLDQMVPLDSSGAYVLQSCITVGESGNPDLLKAASQRLLGLREHLRSVVKLEPADRLALDTRANLRFSQTFLRQVRIRMVNSRGTKRRGTEDDISPPPLKRKAEPTATSKAAVANFFTPASQKKPEQTTWRIIDNSCLIGKYTVDERKNAQDIRNGSKRRVVALDLDDTLIATKSGNKFARSPSDWKWWNGKVPDRLKELDAQGFLVVVISNQKMISLRKDQKGGRTESKSLSNFKQKVSAVMKALDIPLSVYAATESDKFRKPRTGMWMEILEDHDLDVEGALDLSGSVFVGDAAGRPNDHSCCDRDFATNIGIPFKTPEEFFFDQPPETIVRAFDPKTYIVTSSDEESQSPLTRLNDIELVIFCGSPSAGKSTFYWEYLQPMGYERVNQDILKTRQKCLKVAEEHLSAGKSVVVDNTNADTETRTHWILLAKSLDIPIRCVYFTTPPEVCKHNNVVRASNQVESLNPESRALLPGIAFGDFSRRFREPELSEGFRDITRVDFRFQGSDTAREAWGQYWI</sequence>
<dbReference type="Gene3D" id="3.40.50.1000">
    <property type="entry name" value="HAD superfamily/HAD-like"/>
    <property type="match status" value="1"/>
</dbReference>
<gene>
    <name evidence="2" type="ORF">AJ80_00772</name>
</gene>
<dbReference type="GO" id="GO:0006357">
    <property type="term" value="P:regulation of transcription by RNA polymerase II"/>
    <property type="evidence" value="ECO:0007669"/>
    <property type="project" value="InterPro"/>
</dbReference>
<dbReference type="InterPro" id="IPR013954">
    <property type="entry name" value="PNK3P"/>
</dbReference>
<dbReference type="OrthoDB" id="19045at2759"/>
<organism evidence="2 3">
    <name type="scientific">Polytolypa hystricis (strain UAMH7299)</name>
    <dbReference type="NCBI Taxonomy" id="1447883"/>
    <lineage>
        <taxon>Eukaryota</taxon>
        <taxon>Fungi</taxon>
        <taxon>Dikarya</taxon>
        <taxon>Ascomycota</taxon>
        <taxon>Pezizomycotina</taxon>
        <taxon>Eurotiomycetes</taxon>
        <taxon>Eurotiomycetidae</taxon>
        <taxon>Onygenales</taxon>
        <taxon>Onygenales incertae sedis</taxon>
        <taxon>Polytolypa</taxon>
    </lineage>
</organism>
<dbReference type="InterPro" id="IPR027417">
    <property type="entry name" value="P-loop_NTPase"/>
</dbReference>
<keyword evidence="2" id="KW-0808">Transferase</keyword>
<dbReference type="Pfam" id="PF13671">
    <property type="entry name" value="AAA_33"/>
    <property type="match status" value="1"/>
</dbReference>
<dbReference type="InterPro" id="IPR006551">
    <property type="entry name" value="Polynucleotide_phosphatase"/>
</dbReference>
<dbReference type="InterPro" id="IPR036412">
    <property type="entry name" value="HAD-like_sf"/>
</dbReference>
<comment type="caution">
    <text evidence="2">The sequence shown here is derived from an EMBL/GenBank/DDBJ whole genome shotgun (WGS) entry which is preliminary data.</text>
</comment>
<accession>A0A2B7Z2G0</accession>